<dbReference type="PANTHER" id="PTHR11096:SF0">
    <property type="entry name" value="RNA 3'-TERMINAL PHOSPHATE CYCLASE"/>
    <property type="match status" value="1"/>
</dbReference>
<dbReference type="PROSITE" id="PS01287">
    <property type="entry name" value="RTC"/>
    <property type="match status" value="1"/>
</dbReference>
<gene>
    <name evidence="6" type="ORF">D9613_002854</name>
</gene>
<evidence type="ECO:0000259" key="4">
    <source>
        <dbReference type="Pfam" id="PF01137"/>
    </source>
</evidence>
<keyword evidence="2" id="KW-0547">Nucleotide-binding</keyword>
<dbReference type="Proteomes" id="UP000521872">
    <property type="component" value="Unassembled WGS sequence"/>
</dbReference>
<dbReference type="InterPro" id="IPR037136">
    <property type="entry name" value="RNA3'_phos_cyclase_dom_sf"/>
</dbReference>
<dbReference type="GO" id="GO:0005634">
    <property type="term" value="C:nucleus"/>
    <property type="evidence" value="ECO:0007669"/>
    <property type="project" value="TreeGrafter"/>
</dbReference>
<dbReference type="AlphaFoldDB" id="A0A8H4QQE9"/>
<dbReference type="InterPro" id="IPR036553">
    <property type="entry name" value="RPTC_insert"/>
</dbReference>
<name>A0A8H4QQE9_9AGAR</name>
<keyword evidence="2" id="KW-0067">ATP-binding</keyword>
<keyword evidence="7" id="KW-1185">Reference proteome</keyword>
<proteinExistence type="predicted"/>
<dbReference type="PIRSF" id="PIRSF005378">
    <property type="entry name" value="RNA3'_term_phos_cycl_euk"/>
    <property type="match status" value="1"/>
</dbReference>
<dbReference type="Gene3D" id="3.30.360.20">
    <property type="entry name" value="RNA 3'-terminal phosphate cyclase, insert domain"/>
    <property type="match status" value="1"/>
</dbReference>
<dbReference type="Gene3D" id="3.65.10.20">
    <property type="entry name" value="RNA 3'-terminal phosphate cyclase domain"/>
    <property type="match status" value="1"/>
</dbReference>
<reference evidence="6 7" key="1">
    <citation type="submission" date="2019-12" db="EMBL/GenBank/DDBJ databases">
        <authorList>
            <person name="Floudas D."/>
            <person name="Bentzer J."/>
            <person name="Ahren D."/>
            <person name="Johansson T."/>
            <person name="Persson P."/>
            <person name="Tunlid A."/>
        </authorList>
    </citation>
    <scope>NUCLEOTIDE SEQUENCE [LARGE SCALE GENOMIC DNA]</scope>
    <source>
        <strain evidence="6 7">CBS 102.39</strain>
    </source>
</reference>
<sequence>MSLPIMSLIDGSVLEGGGQILRNAVSLSGLLSKPISIQKIRNNRSPPGLRNQHRTGLELAAKIASAQLTGAQNGSSEIEFIPGHIALPNHYTADSITAGSITLLLQVALPLLLFSPKPVPASTLTLLGGTNATMAPQVDYTKHVFLPFIQRHFGATNISLDINKRGYYPKGGGEVVMSVVPLSGPTEKLRSFSLMERGRVKWISGIAHYAGLPTVVGKGMVEGAERRLAEAGFSKTSMVSNKSSSTADTNTVSSEGTESTIADAENVYISIHSKREPNSLTRGAGSGIVLWAELEGGGMIGGSAVGTKGVPPEKVGEQAADELIKGLMDGGCVDEWLQDQIIIFMALADGTSEVNCGKVELSLHTRTAIWLAEQLTEAKFEVVQSAGQTVIRCQGIGYTAPASSS</sequence>
<evidence type="ECO:0000313" key="7">
    <source>
        <dbReference type="Proteomes" id="UP000521872"/>
    </source>
</evidence>
<dbReference type="InterPro" id="IPR013791">
    <property type="entry name" value="RNA3'-term_phos_cycl_insert"/>
</dbReference>
<accession>A0A8H4QQE9</accession>
<dbReference type="EMBL" id="JAACJL010000044">
    <property type="protein sequence ID" value="KAF4615084.1"/>
    <property type="molecule type" value="Genomic_DNA"/>
</dbReference>
<feature type="binding site" evidence="2">
    <location>
        <position position="106"/>
    </location>
    <ligand>
        <name>ATP</name>
        <dbReference type="ChEBI" id="CHEBI:30616"/>
    </ligand>
</feature>
<dbReference type="GO" id="GO:0005524">
    <property type="term" value="F:ATP binding"/>
    <property type="evidence" value="ECO:0007669"/>
    <property type="project" value="UniProtKB-KW"/>
</dbReference>
<evidence type="ECO:0008006" key="8">
    <source>
        <dbReference type="Google" id="ProtNLM"/>
    </source>
</evidence>
<dbReference type="InterPro" id="IPR000228">
    <property type="entry name" value="RNA3'_term_phos_cyc"/>
</dbReference>
<dbReference type="Pfam" id="PF05189">
    <property type="entry name" value="RTC_insert"/>
    <property type="match status" value="1"/>
</dbReference>
<dbReference type="SUPFAM" id="SSF55205">
    <property type="entry name" value="EPT/RTPC-like"/>
    <property type="match status" value="2"/>
</dbReference>
<feature type="active site" description="Tele-AMP-histidine intermediate" evidence="1">
    <location>
        <position position="364"/>
    </location>
</feature>
<dbReference type="InterPro" id="IPR013792">
    <property type="entry name" value="RNA3'P_cycl/enolpyr_Trfase_a/b"/>
</dbReference>
<protein>
    <recommendedName>
        <fullName evidence="8">RNA 3'-terminal-phosphate cyclase (ATP)</fullName>
    </recommendedName>
</protein>
<evidence type="ECO:0000313" key="6">
    <source>
        <dbReference type="EMBL" id="KAF4615084.1"/>
    </source>
</evidence>
<comment type="caution">
    <text evidence="6">The sequence shown here is derived from an EMBL/GenBank/DDBJ whole genome shotgun (WGS) entry which is preliminary data.</text>
</comment>
<dbReference type="PANTHER" id="PTHR11096">
    <property type="entry name" value="RNA 3' TERMINAL PHOSPHATE CYCLASE"/>
    <property type="match status" value="1"/>
</dbReference>
<dbReference type="InterPro" id="IPR023797">
    <property type="entry name" value="RNA3'_phos_cyclase_dom"/>
</dbReference>
<dbReference type="Pfam" id="PF01137">
    <property type="entry name" value="RTC"/>
    <property type="match status" value="1"/>
</dbReference>
<evidence type="ECO:0000259" key="5">
    <source>
        <dbReference type="Pfam" id="PF05189"/>
    </source>
</evidence>
<dbReference type="InterPro" id="IPR020719">
    <property type="entry name" value="RNA3'_term_phos_cycl-like_CS"/>
</dbReference>
<evidence type="ECO:0000256" key="1">
    <source>
        <dbReference type="PIRSR" id="PIRSR005378-1"/>
    </source>
</evidence>
<feature type="domain" description="RNA 3'-terminal phosphate cyclase insert" evidence="5">
    <location>
        <begin position="196"/>
        <end position="325"/>
    </location>
</feature>
<dbReference type="SUPFAM" id="SSF52913">
    <property type="entry name" value="RNA 3'-terminal phosphate cyclase, RPTC, insert domain"/>
    <property type="match status" value="1"/>
</dbReference>
<feature type="compositionally biased region" description="Polar residues" evidence="3">
    <location>
        <begin position="247"/>
        <end position="258"/>
    </location>
</feature>
<evidence type="ECO:0000256" key="2">
    <source>
        <dbReference type="PIRSR" id="PIRSR005378-2"/>
    </source>
</evidence>
<feature type="region of interest" description="Disordered" evidence="3">
    <location>
        <begin position="239"/>
        <end position="258"/>
    </location>
</feature>
<feature type="domain" description="RNA 3'-terminal phosphate cyclase" evidence="4">
    <location>
        <begin position="14"/>
        <end position="382"/>
    </location>
</feature>
<dbReference type="GO" id="GO:0006396">
    <property type="term" value="P:RNA processing"/>
    <property type="evidence" value="ECO:0007669"/>
    <property type="project" value="InterPro"/>
</dbReference>
<organism evidence="6 7">
    <name type="scientific">Agrocybe pediades</name>
    <dbReference type="NCBI Taxonomy" id="84607"/>
    <lineage>
        <taxon>Eukaryota</taxon>
        <taxon>Fungi</taxon>
        <taxon>Dikarya</taxon>
        <taxon>Basidiomycota</taxon>
        <taxon>Agaricomycotina</taxon>
        <taxon>Agaricomycetes</taxon>
        <taxon>Agaricomycetidae</taxon>
        <taxon>Agaricales</taxon>
        <taxon>Agaricineae</taxon>
        <taxon>Strophariaceae</taxon>
        <taxon>Agrocybe</taxon>
    </lineage>
</organism>
<evidence type="ECO:0000256" key="3">
    <source>
        <dbReference type="SAM" id="MobiDB-lite"/>
    </source>
</evidence>
<dbReference type="GO" id="GO:0003963">
    <property type="term" value="F:RNA-3'-phosphate cyclase activity"/>
    <property type="evidence" value="ECO:0007669"/>
    <property type="project" value="TreeGrafter"/>
</dbReference>